<dbReference type="RefSeq" id="WP_331930509.1">
    <property type="nucleotide sequence ID" value="NZ_JBEPLU010000002.1"/>
</dbReference>
<protein>
    <submittedName>
        <fullName evidence="1">Uncharacterized protein</fullName>
    </submittedName>
</protein>
<proteinExistence type="predicted"/>
<gene>
    <name evidence="1" type="ORF">ABID41_002934</name>
</gene>
<evidence type="ECO:0000313" key="1">
    <source>
        <dbReference type="EMBL" id="MET3527816.1"/>
    </source>
</evidence>
<sequence length="249" mass="26429">MSRDNRAELSAGPAEGLPPWTIATTAQRILAVDFSTEELINLRQGAAAALRVRPVIRHVKTGAIIPTWAYGRLSDTDMEAIDHATLEFAQRLRPAGGQLPLILPQSFRTATSRRGRGNLNLATNGDPKTLKSQIIIELTEVDRGTPSGRLGEVCNLLGSACKGVFVRLQPGRDAITPIREVRAQGLSLDAGDIPGTDSYVASTLLEIGELAQGRAPLLVAQGLTSDGFFAVAEVAGFTHVSLKCEASAP</sequence>
<name>A0ABV2EN86_9CAUL</name>
<comment type="caution">
    <text evidence="1">The sequence shown here is derived from an EMBL/GenBank/DDBJ whole genome shotgun (WGS) entry which is preliminary data.</text>
</comment>
<dbReference type="Proteomes" id="UP001549110">
    <property type="component" value="Unassembled WGS sequence"/>
</dbReference>
<reference evidence="1 2" key="1">
    <citation type="submission" date="2024-06" db="EMBL/GenBank/DDBJ databases">
        <title>Genomic Encyclopedia of Type Strains, Phase IV (KMG-IV): sequencing the most valuable type-strain genomes for metagenomic binning, comparative biology and taxonomic classification.</title>
        <authorList>
            <person name="Goeker M."/>
        </authorList>
    </citation>
    <scope>NUCLEOTIDE SEQUENCE [LARGE SCALE GENOMIC DNA]</scope>
    <source>
        <strain evidence="1 2">DSM 17809</strain>
    </source>
</reference>
<evidence type="ECO:0000313" key="2">
    <source>
        <dbReference type="Proteomes" id="UP001549110"/>
    </source>
</evidence>
<dbReference type="EMBL" id="JBEPLU010000002">
    <property type="protein sequence ID" value="MET3527816.1"/>
    <property type="molecule type" value="Genomic_DNA"/>
</dbReference>
<organism evidence="1 2">
    <name type="scientific">Phenylobacterium koreense</name>
    <dbReference type="NCBI Taxonomy" id="266125"/>
    <lineage>
        <taxon>Bacteria</taxon>
        <taxon>Pseudomonadati</taxon>
        <taxon>Pseudomonadota</taxon>
        <taxon>Alphaproteobacteria</taxon>
        <taxon>Caulobacterales</taxon>
        <taxon>Caulobacteraceae</taxon>
        <taxon>Phenylobacterium</taxon>
    </lineage>
</organism>
<keyword evidence="2" id="KW-1185">Reference proteome</keyword>
<accession>A0ABV2EN86</accession>